<dbReference type="Proteomes" id="UP001270362">
    <property type="component" value="Unassembled WGS sequence"/>
</dbReference>
<evidence type="ECO:0000256" key="1">
    <source>
        <dbReference type="SAM" id="SignalP"/>
    </source>
</evidence>
<name>A0AAE1C7S9_9PEZI</name>
<dbReference type="CDD" id="cd03139">
    <property type="entry name" value="GATase1_PfpI_2"/>
    <property type="match status" value="1"/>
</dbReference>
<evidence type="ECO:0000313" key="3">
    <source>
        <dbReference type="EMBL" id="KAK3682039.1"/>
    </source>
</evidence>
<proteinExistence type="predicted"/>
<dbReference type="InterPro" id="IPR029062">
    <property type="entry name" value="Class_I_gatase-like"/>
</dbReference>
<dbReference type="PANTHER" id="PTHR43130">
    <property type="entry name" value="ARAC-FAMILY TRANSCRIPTIONAL REGULATOR"/>
    <property type="match status" value="1"/>
</dbReference>
<feature type="domain" description="DJ-1/PfpI" evidence="2">
    <location>
        <begin position="106"/>
        <end position="224"/>
    </location>
</feature>
<sequence length="289" mass="31086">MFLGTTTAVLLGLLLHSTAGVWAKPRDTSKVLSIGVVLFPGFQPLDVVGPLDMIFLLSGGQNMTLSTIWRETGPIWARAPELAHPEAAPPPAEGTLPSTYPLVGPHIVATHTFSNAPKLDILLVPGGGGNVVLSENNDTVIEDFLVARFDELEYLISVCTGAVSLAKSGLLKGRNATTSKYAWSWVTQFGHGVKWTPNARWVEDGKVWTSSGVSSGLDMTYALFKKILGEKAVDVVVNAMEYTPHQNRHWDAFAVVHKVPGADTTRPLGDCVGPVGYDFKCARDIGKVH</sequence>
<feature type="chain" id="PRO_5042197156" evidence="1">
    <location>
        <begin position="24"/>
        <end position="289"/>
    </location>
</feature>
<dbReference type="InterPro" id="IPR002818">
    <property type="entry name" value="DJ-1/PfpI"/>
</dbReference>
<dbReference type="AlphaFoldDB" id="A0AAE1C7S9"/>
<keyword evidence="4" id="KW-1185">Reference proteome</keyword>
<keyword evidence="1" id="KW-0732">Signal</keyword>
<dbReference type="Gene3D" id="3.40.50.880">
    <property type="match status" value="1"/>
</dbReference>
<organism evidence="3 4">
    <name type="scientific">Podospora appendiculata</name>
    <dbReference type="NCBI Taxonomy" id="314037"/>
    <lineage>
        <taxon>Eukaryota</taxon>
        <taxon>Fungi</taxon>
        <taxon>Dikarya</taxon>
        <taxon>Ascomycota</taxon>
        <taxon>Pezizomycotina</taxon>
        <taxon>Sordariomycetes</taxon>
        <taxon>Sordariomycetidae</taxon>
        <taxon>Sordariales</taxon>
        <taxon>Podosporaceae</taxon>
        <taxon>Podospora</taxon>
    </lineage>
</organism>
<dbReference type="SUPFAM" id="SSF52317">
    <property type="entry name" value="Class I glutamine amidotransferase-like"/>
    <property type="match status" value="1"/>
</dbReference>
<protein>
    <submittedName>
        <fullName evidence="3">Class I glutamine amidotransferase-like protein</fullName>
    </submittedName>
</protein>
<accession>A0AAE1C7S9</accession>
<reference evidence="3" key="2">
    <citation type="submission" date="2023-06" db="EMBL/GenBank/DDBJ databases">
        <authorList>
            <consortium name="Lawrence Berkeley National Laboratory"/>
            <person name="Haridas S."/>
            <person name="Hensen N."/>
            <person name="Bonometti L."/>
            <person name="Westerberg I."/>
            <person name="Brannstrom I.O."/>
            <person name="Guillou S."/>
            <person name="Cros-Aarteil S."/>
            <person name="Calhoun S."/>
            <person name="Kuo A."/>
            <person name="Mondo S."/>
            <person name="Pangilinan J."/>
            <person name="Riley R."/>
            <person name="Labutti K."/>
            <person name="Andreopoulos B."/>
            <person name="Lipzen A."/>
            <person name="Chen C."/>
            <person name="Yanf M."/>
            <person name="Daum C."/>
            <person name="Ng V."/>
            <person name="Clum A."/>
            <person name="Steindorff A."/>
            <person name="Ohm R."/>
            <person name="Martin F."/>
            <person name="Silar P."/>
            <person name="Natvig D."/>
            <person name="Lalanne C."/>
            <person name="Gautier V."/>
            <person name="Ament-Velasquez S.L."/>
            <person name="Kruys A."/>
            <person name="Hutchinson M.I."/>
            <person name="Powell A.J."/>
            <person name="Barry K."/>
            <person name="Miller A.N."/>
            <person name="Grigoriev I.V."/>
            <person name="Debuchy R."/>
            <person name="Gladieux P."/>
            <person name="Thoren M.H."/>
            <person name="Johannesson H."/>
        </authorList>
    </citation>
    <scope>NUCLEOTIDE SEQUENCE</scope>
    <source>
        <strain evidence="3">CBS 314.62</strain>
    </source>
</reference>
<comment type="caution">
    <text evidence="3">The sequence shown here is derived from an EMBL/GenBank/DDBJ whole genome shotgun (WGS) entry which is preliminary data.</text>
</comment>
<dbReference type="InterPro" id="IPR052158">
    <property type="entry name" value="INH-QAR"/>
</dbReference>
<dbReference type="Pfam" id="PF01965">
    <property type="entry name" value="DJ-1_PfpI"/>
    <property type="match status" value="1"/>
</dbReference>
<reference evidence="3" key="1">
    <citation type="journal article" date="2023" name="Mol. Phylogenet. Evol.">
        <title>Genome-scale phylogeny and comparative genomics of the fungal order Sordariales.</title>
        <authorList>
            <person name="Hensen N."/>
            <person name="Bonometti L."/>
            <person name="Westerberg I."/>
            <person name="Brannstrom I.O."/>
            <person name="Guillou S."/>
            <person name="Cros-Aarteil S."/>
            <person name="Calhoun S."/>
            <person name="Haridas S."/>
            <person name="Kuo A."/>
            <person name="Mondo S."/>
            <person name="Pangilinan J."/>
            <person name="Riley R."/>
            <person name="LaButti K."/>
            <person name="Andreopoulos B."/>
            <person name="Lipzen A."/>
            <person name="Chen C."/>
            <person name="Yan M."/>
            <person name="Daum C."/>
            <person name="Ng V."/>
            <person name="Clum A."/>
            <person name="Steindorff A."/>
            <person name="Ohm R.A."/>
            <person name="Martin F."/>
            <person name="Silar P."/>
            <person name="Natvig D.O."/>
            <person name="Lalanne C."/>
            <person name="Gautier V."/>
            <person name="Ament-Velasquez S.L."/>
            <person name="Kruys A."/>
            <person name="Hutchinson M.I."/>
            <person name="Powell A.J."/>
            <person name="Barry K."/>
            <person name="Miller A.N."/>
            <person name="Grigoriev I.V."/>
            <person name="Debuchy R."/>
            <person name="Gladieux P."/>
            <person name="Hiltunen Thoren M."/>
            <person name="Johannesson H."/>
        </authorList>
    </citation>
    <scope>NUCLEOTIDE SEQUENCE</scope>
    <source>
        <strain evidence="3">CBS 314.62</strain>
    </source>
</reference>
<dbReference type="EMBL" id="JAULSO010000005">
    <property type="protein sequence ID" value="KAK3682039.1"/>
    <property type="molecule type" value="Genomic_DNA"/>
</dbReference>
<dbReference type="PANTHER" id="PTHR43130:SF15">
    <property type="entry name" value="THIJ_PFPI FAMILY PROTEIN (AFU_ORTHOLOGUE AFUA_5G14240)"/>
    <property type="match status" value="1"/>
</dbReference>
<feature type="signal peptide" evidence="1">
    <location>
        <begin position="1"/>
        <end position="23"/>
    </location>
</feature>
<gene>
    <name evidence="3" type="ORF">B0T22DRAFT_521083</name>
</gene>
<keyword evidence="3" id="KW-0315">Glutamine amidotransferase</keyword>
<evidence type="ECO:0000259" key="2">
    <source>
        <dbReference type="Pfam" id="PF01965"/>
    </source>
</evidence>
<evidence type="ECO:0000313" key="4">
    <source>
        <dbReference type="Proteomes" id="UP001270362"/>
    </source>
</evidence>